<feature type="transmembrane region" description="Helical" evidence="6">
    <location>
        <begin position="193"/>
        <end position="216"/>
    </location>
</feature>
<accession>A0A9W6T337</accession>
<evidence type="ECO:0000256" key="5">
    <source>
        <dbReference type="ARBA" id="ARBA00023136"/>
    </source>
</evidence>
<evidence type="ECO:0000313" key="10">
    <source>
        <dbReference type="EMBL" id="GME73938.1"/>
    </source>
</evidence>
<evidence type="ECO:0000313" key="11">
    <source>
        <dbReference type="Proteomes" id="UP001165120"/>
    </source>
</evidence>
<gene>
    <name evidence="10" type="ORF">Cboi02_000423100</name>
</gene>
<dbReference type="PANTHER" id="PTHR19241">
    <property type="entry name" value="ATP-BINDING CASSETTE TRANSPORTER"/>
    <property type="match status" value="1"/>
</dbReference>
<dbReference type="EMBL" id="BSXN01001645">
    <property type="protein sequence ID" value="GME73938.1"/>
    <property type="molecule type" value="Genomic_DNA"/>
</dbReference>
<dbReference type="GO" id="GO:0016020">
    <property type="term" value="C:membrane"/>
    <property type="evidence" value="ECO:0007669"/>
    <property type="project" value="UniProtKB-SubCell"/>
</dbReference>
<dbReference type="Pfam" id="PF00005">
    <property type="entry name" value="ABC_tran"/>
    <property type="match status" value="1"/>
</dbReference>
<evidence type="ECO:0000259" key="9">
    <source>
        <dbReference type="Pfam" id="PF06422"/>
    </source>
</evidence>
<dbReference type="Proteomes" id="UP001165120">
    <property type="component" value="Unassembled WGS sequence"/>
</dbReference>
<keyword evidence="2" id="KW-0813">Transport</keyword>
<comment type="caution">
    <text evidence="10">The sequence shown here is derived from an EMBL/GenBank/DDBJ whole genome shotgun (WGS) entry which is preliminary data.</text>
</comment>
<dbReference type="Pfam" id="PF06422">
    <property type="entry name" value="PDR_CDR"/>
    <property type="match status" value="1"/>
</dbReference>
<evidence type="ECO:0000256" key="4">
    <source>
        <dbReference type="ARBA" id="ARBA00022989"/>
    </source>
</evidence>
<evidence type="ECO:0000259" key="8">
    <source>
        <dbReference type="Pfam" id="PF01061"/>
    </source>
</evidence>
<dbReference type="InterPro" id="IPR027417">
    <property type="entry name" value="P-loop_NTPase"/>
</dbReference>
<evidence type="ECO:0000259" key="7">
    <source>
        <dbReference type="Pfam" id="PF00005"/>
    </source>
</evidence>
<keyword evidence="3 6" id="KW-0812">Transmembrane</keyword>
<feature type="domain" description="CDR ABC transporter" evidence="9">
    <location>
        <begin position="319"/>
        <end position="408"/>
    </location>
</feature>
<feature type="domain" description="ABC-2 type transporter transmembrane" evidence="8">
    <location>
        <begin position="98"/>
        <end position="308"/>
    </location>
</feature>
<proteinExistence type="predicted"/>
<dbReference type="SUPFAM" id="SSF52540">
    <property type="entry name" value="P-loop containing nucleoside triphosphate hydrolases"/>
    <property type="match status" value="1"/>
</dbReference>
<dbReference type="AlphaFoldDB" id="A0A9W6T337"/>
<keyword evidence="5 6" id="KW-0472">Membrane</keyword>
<evidence type="ECO:0000256" key="6">
    <source>
        <dbReference type="SAM" id="Phobius"/>
    </source>
</evidence>
<feature type="transmembrane region" description="Helical" evidence="6">
    <location>
        <begin position="151"/>
        <end position="172"/>
    </location>
</feature>
<feature type="transmembrane region" description="Helical" evidence="6">
    <location>
        <begin position="228"/>
        <end position="249"/>
    </location>
</feature>
<feature type="transmembrane region" description="Helical" evidence="6">
    <location>
        <begin position="119"/>
        <end position="139"/>
    </location>
</feature>
<dbReference type="GO" id="GO:0016887">
    <property type="term" value="F:ATP hydrolysis activity"/>
    <property type="evidence" value="ECO:0007669"/>
    <property type="project" value="InterPro"/>
</dbReference>
<dbReference type="InterPro" id="IPR010929">
    <property type="entry name" value="PDR_CDR_ABC"/>
</dbReference>
<comment type="subcellular location">
    <subcellularLocation>
        <location evidence="1">Membrane</location>
        <topology evidence="1">Multi-pass membrane protein</topology>
    </subcellularLocation>
</comment>
<dbReference type="Pfam" id="PF01061">
    <property type="entry name" value="ABC2_membrane"/>
    <property type="match status" value="1"/>
</dbReference>
<feature type="transmembrane region" description="Helical" evidence="6">
    <location>
        <begin position="261"/>
        <end position="280"/>
    </location>
</feature>
<organism evidence="10 11">
    <name type="scientific">Candida boidinii</name>
    <name type="common">Yeast</name>
    <dbReference type="NCBI Taxonomy" id="5477"/>
    <lineage>
        <taxon>Eukaryota</taxon>
        <taxon>Fungi</taxon>
        <taxon>Dikarya</taxon>
        <taxon>Ascomycota</taxon>
        <taxon>Saccharomycotina</taxon>
        <taxon>Pichiomycetes</taxon>
        <taxon>Pichiales</taxon>
        <taxon>Pichiaceae</taxon>
        <taxon>Ogataea</taxon>
        <taxon>Ogataea/Candida clade</taxon>
    </lineage>
</organism>
<dbReference type="InterPro" id="IPR003439">
    <property type="entry name" value="ABC_transporter-like_ATP-bd"/>
</dbReference>
<dbReference type="Gene3D" id="3.40.50.300">
    <property type="entry name" value="P-loop containing nucleotide triphosphate hydrolases"/>
    <property type="match status" value="1"/>
</dbReference>
<evidence type="ECO:0000256" key="3">
    <source>
        <dbReference type="ARBA" id="ARBA00022692"/>
    </source>
</evidence>
<feature type="domain" description="ABC transporter" evidence="7">
    <location>
        <begin position="464"/>
        <end position="569"/>
    </location>
</feature>
<sequence length="575" mass="65450">MGWFCPNRMTTPEFLTSVTDPNGRTPLPGMEDKVPESSEEFENYWLNSQEYQDTLKMYDNYVSQHPEAETRQRLEVATDQKHQTFQRKQSLFVVNYFQQVSYLITRGFQRTRGDMTYTMIYLSSFITKGFVVGSMYYHIPKSTSGVYSRGGLLFYVLVFCAITSLAEISHSFSHRPILVKQRSYSMYHLSAEALQEIITEIPTKFLAVVLLCILTYWMPNLKHEAGAFFMYLLFLFTVQQCMSFIFKLVATLTKDGGTAHAVGGLWALMLLVYTGFILPLPSMHHWIKWFNWLNPMRYCYESLIASEFHGRKMACSQLIPSGPGYENVSLANQICNIPGSVAGEAFVSGDAYVKRYFNYSYSHVWRDFGINIAWTAGFIIMNVALSEFIKNVEGGGDLLLYKRGFLPKRGSESVDGKVASREEMMVALNGEGADLEKVIAEADVFSWKNLDYIIPYDGATRQLLDNIQGFVKPGTMTALMGESGAGKTTLLNVLAQRISFGTITGDMLVNGRPIDASFKRRTGYVQQQDLHLAEYSVRESLRFAANLRQPKEVPQEEKDEYVETIINLLEVIYWC</sequence>
<reference evidence="10" key="1">
    <citation type="submission" date="2023-04" db="EMBL/GenBank/DDBJ databases">
        <title>Candida boidinii NBRC 10035.</title>
        <authorList>
            <person name="Ichikawa N."/>
            <person name="Sato H."/>
            <person name="Tonouchi N."/>
        </authorList>
    </citation>
    <scope>NUCLEOTIDE SEQUENCE</scope>
    <source>
        <strain evidence="10">NBRC 10035</strain>
    </source>
</reference>
<name>A0A9W6T337_CANBO</name>
<keyword evidence="4 6" id="KW-1133">Transmembrane helix</keyword>
<keyword evidence="11" id="KW-1185">Reference proteome</keyword>
<dbReference type="InterPro" id="IPR013525">
    <property type="entry name" value="ABC2_TM"/>
</dbReference>
<dbReference type="GO" id="GO:0005524">
    <property type="term" value="F:ATP binding"/>
    <property type="evidence" value="ECO:0007669"/>
    <property type="project" value="InterPro"/>
</dbReference>
<evidence type="ECO:0000256" key="2">
    <source>
        <dbReference type="ARBA" id="ARBA00022448"/>
    </source>
</evidence>
<evidence type="ECO:0000256" key="1">
    <source>
        <dbReference type="ARBA" id="ARBA00004141"/>
    </source>
</evidence>
<protein>
    <submittedName>
        <fullName evidence="10">Unnamed protein product</fullName>
    </submittedName>
</protein>
<dbReference type="GO" id="GO:0140359">
    <property type="term" value="F:ABC-type transporter activity"/>
    <property type="evidence" value="ECO:0007669"/>
    <property type="project" value="InterPro"/>
</dbReference>